<dbReference type="Pfam" id="PF07776">
    <property type="entry name" value="zf-AD"/>
    <property type="match status" value="1"/>
</dbReference>
<feature type="domain" description="C2H2-type" evidence="11">
    <location>
        <begin position="2017"/>
        <end position="2044"/>
    </location>
</feature>
<evidence type="ECO:0000313" key="14">
    <source>
        <dbReference type="Proteomes" id="UP000668214"/>
    </source>
</evidence>
<dbReference type="GO" id="GO:0005634">
    <property type="term" value="C:nucleus"/>
    <property type="evidence" value="ECO:0007669"/>
    <property type="project" value="UniProtKB-SubCell"/>
</dbReference>
<dbReference type="InterPro" id="IPR036236">
    <property type="entry name" value="Znf_C2H2_sf"/>
</dbReference>
<feature type="domain" description="C2H2-type" evidence="11">
    <location>
        <begin position="1777"/>
        <end position="1804"/>
    </location>
</feature>
<dbReference type="Pfam" id="PF05482">
    <property type="entry name" value="Serendipity_A"/>
    <property type="match status" value="1"/>
</dbReference>
<dbReference type="Pfam" id="PF00096">
    <property type="entry name" value="zf-C2H2"/>
    <property type="match status" value="7"/>
</dbReference>
<protein>
    <submittedName>
        <fullName evidence="13">ZNF91 protein</fullName>
    </submittedName>
</protein>
<feature type="domain" description="C2H2-type" evidence="11">
    <location>
        <begin position="1458"/>
        <end position="1485"/>
    </location>
</feature>
<dbReference type="FunFam" id="3.30.160.60:FF:000875">
    <property type="entry name" value="zinc finger protein 236 isoform X7"/>
    <property type="match status" value="1"/>
</dbReference>
<feature type="domain" description="C2H2-type" evidence="11">
    <location>
        <begin position="1674"/>
        <end position="1701"/>
    </location>
</feature>
<evidence type="ECO:0000313" key="13">
    <source>
        <dbReference type="EMBL" id="KAG5309145.1"/>
    </source>
</evidence>
<feature type="domain" description="C2H2-type" evidence="11">
    <location>
        <begin position="1961"/>
        <end position="1988"/>
    </location>
</feature>
<feature type="binding site" evidence="9">
    <location>
        <position position="953"/>
    </location>
    <ligand>
        <name>Zn(2+)</name>
        <dbReference type="ChEBI" id="CHEBI:29105"/>
    </ligand>
</feature>
<keyword evidence="6" id="KW-0238">DNA-binding</keyword>
<evidence type="ECO:0000256" key="7">
    <source>
        <dbReference type="ARBA" id="ARBA00023242"/>
    </source>
</evidence>
<feature type="domain" description="C2H2-type" evidence="11">
    <location>
        <begin position="1583"/>
        <end position="1607"/>
    </location>
</feature>
<feature type="domain" description="C2H2-type" evidence="11">
    <location>
        <begin position="1895"/>
        <end position="1922"/>
    </location>
</feature>
<dbReference type="GO" id="GO:0007349">
    <property type="term" value="P:cellularization"/>
    <property type="evidence" value="ECO:0007669"/>
    <property type="project" value="InterPro"/>
</dbReference>
<keyword evidence="4 8" id="KW-0863">Zinc-finger</keyword>
<feature type="domain" description="C2H2-type" evidence="11">
    <location>
        <begin position="1868"/>
        <end position="1895"/>
    </location>
</feature>
<keyword evidence="3" id="KW-0677">Repeat</keyword>
<feature type="domain" description="C2H2-type" evidence="11">
    <location>
        <begin position="1555"/>
        <end position="1582"/>
    </location>
</feature>
<feature type="domain" description="C2H2-type" evidence="11">
    <location>
        <begin position="1923"/>
        <end position="1945"/>
    </location>
</feature>
<feature type="binding site" evidence="9">
    <location>
        <position position="956"/>
    </location>
    <ligand>
        <name>Zn(2+)</name>
        <dbReference type="ChEBI" id="CHEBI:29105"/>
    </ligand>
</feature>
<evidence type="ECO:0000259" key="11">
    <source>
        <dbReference type="PROSITE" id="PS50157"/>
    </source>
</evidence>
<dbReference type="InterPro" id="IPR008837">
    <property type="entry name" value="Serendipity_A"/>
</dbReference>
<evidence type="ECO:0000259" key="12">
    <source>
        <dbReference type="PROSITE" id="PS51915"/>
    </source>
</evidence>
<evidence type="ECO:0000256" key="10">
    <source>
        <dbReference type="SAM" id="MobiDB-lite"/>
    </source>
</evidence>
<dbReference type="Proteomes" id="UP000668214">
    <property type="component" value="Unassembled WGS sequence"/>
</dbReference>
<feature type="domain" description="C2H2-type" evidence="11">
    <location>
        <begin position="1989"/>
        <end position="2016"/>
    </location>
</feature>
<dbReference type="GO" id="GO:0003677">
    <property type="term" value="F:DNA binding"/>
    <property type="evidence" value="ECO:0007669"/>
    <property type="project" value="UniProtKB-KW"/>
</dbReference>
<dbReference type="GO" id="GO:0005737">
    <property type="term" value="C:cytoplasm"/>
    <property type="evidence" value="ECO:0007669"/>
    <property type="project" value="InterPro"/>
</dbReference>
<organism evidence="13 14">
    <name type="scientific">Pseudoatta argentina</name>
    <dbReference type="NCBI Taxonomy" id="621737"/>
    <lineage>
        <taxon>Eukaryota</taxon>
        <taxon>Metazoa</taxon>
        <taxon>Ecdysozoa</taxon>
        <taxon>Arthropoda</taxon>
        <taxon>Hexapoda</taxon>
        <taxon>Insecta</taxon>
        <taxon>Pterygota</taxon>
        <taxon>Neoptera</taxon>
        <taxon>Endopterygota</taxon>
        <taxon>Hymenoptera</taxon>
        <taxon>Apocrita</taxon>
        <taxon>Aculeata</taxon>
        <taxon>Formicoidea</taxon>
        <taxon>Formicidae</taxon>
        <taxon>Myrmicinae</taxon>
        <taxon>Pseudoatta</taxon>
    </lineage>
</organism>
<feature type="region of interest" description="Disordered" evidence="10">
    <location>
        <begin position="1146"/>
        <end position="1175"/>
    </location>
</feature>
<dbReference type="InterPro" id="IPR013087">
    <property type="entry name" value="Znf_C2H2_type"/>
</dbReference>
<keyword evidence="5 9" id="KW-0862">Zinc</keyword>
<dbReference type="SUPFAM" id="SSF57667">
    <property type="entry name" value="beta-beta-alpha zinc fingers"/>
    <property type="match status" value="10"/>
</dbReference>
<feature type="compositionally biased region" description="Low complexity" evidence="10">
    <location>
        <begin position="1149"/>
        <end position="1175"/>
    </location>
</feature>
<feature type="domain" description="C2H2-type" evidence="11">
    <location>
        <begin position="1526"/>
        <end position="1554"/>
    </location>
</feature>
<dbReference type="SMART" id="SM00868">
    <property type="entry name" value="zf-AD"/>
    <property type="match status" value="1"/>
</dbReference>
<dbReference type="Pfam" id="PF13912">
    <property type="entry name" value="zf-C2H2_6"/>
    <property type="match status" value="1"/>
</dbReference>
<dbReference type="Pfam" id="PF12874">
    <property type="entry name" value="zf-met"/>
    <property type="match status" value="1"/>
</dbReference>
<dbReference type="SUPFAM" id="SSF57716">
    <property type="entry name" value="Glucocorticoid receptor-like (DNA-binding domain)"/>
    <property type="match status" value="1"/>
</dbReference>
<dbReference type="PANTHER" id="PTHR24394:SF29">
    <property type="entry name" value="MYONEURIN"/>
    <property type="match status" value="1"/>
</dbReference>
<feature type="non-terminal residue" evidence="13">
    <location>
        <position position="2218"/>
    </location>
</feature>
<feature type="non-terminal residue" evidence="13">
    <location>
        <position position="1"/>
    </location>
</feature>
<accession>A0A836EX80</accession>
<keyword evidence="2 9" id="KW-0479">Metal-binding</keyword>
<comment type="subcellular location">
    <subcellularLocation>
        <location evidence="1">Nucleus</location>
    </subcellularLocation>
</comment>
<dbReference type="EMBL" id="JAANIA010002843">
    <property type="protein sequence ID" value="KAG5309145.1"/>
    <property type="molecule type" value="Genomic_DNA"/>
</dbReference>
<keyword evidence="14" id="KW-1185">Reference proteome</keyword>
<dbReference type="PROSITE" id="PS51915">
    <property type="entry name" value="ZAD"/>
    <property type="match status" value="1"/>
</dbReference>
<dbReference type="Gene3D" id="3.40.1800.20">
    <property type="match status" value="1"/>
</dbReference>
<feature type="region of interest" description="Disordered" evidence="10">
    <location>
        <begin position="1222"/>
        <end position="1253"/>
    </location>
</feature>
<evidence type="ECO:0000256" key="9">
    <source>
        <dbReference type="PROSITE-ProRule" id="PRU01263"/>
    </source>
</evidence>
<feature type="binding site" evidence="9">
    <location>
        <position position="911"/>
    </location>
    <ligand>
        <name>Zn(2+)</name>
        <dbReference type="ChEBI" id="CHEBI:29105"/>
    </ligand>
</feature>
<feature type="domain" description="C2H2-type" evidence="11">
    <location>
        <begin position="2045"/>
        <end position="2072"/>
    </location>
</feature>
<dbReference type="Gene3D" id="3.30.160.60">
    <property type="entry name" value="Classic Zinc Finger"/>
    <property type="match status" value="12"/>
</dbReference>
<comment type="caution">
    <text evidence="13">The sequence shown here is derived from an EMBL/GenBank/DDBJ whole genome shotgun (WGS) entry which is preliminary data.</text>
</comment>
<sequence>MELKTRQTRKLLELLEQQINKLYLLLITVSINPSEILVTKSLLHEQLHFLTQRFNNLGDDNCDCEEANVKFADTVTNLKYTSLLKNIDELIFDIIKAIKCDNIDSNAARHKTESLLNNFTSALRVLEDLECLPLKQRLQDCLDYVKEMSTANEIEDLQNIKELGTSILEILEPLQNYRKSLASAFLSQNLALYTSQLCTSFEMLVQLAQEQHQLNASIYACKKYVCERICTCCEMILNLMNDSNPLLEKETCERENHFVYRMDLALDVILEIPSKTHEQQLSECTTELWLRLEDVFSHAMAITQVCQPYNFKAITGSCQSIVLEYEKLKQQLLSETPDPALNNLFMHTLTDALYRLERKVNIAVLTLAMEVFSNPYITLKKLVMTCGNSLSAKRRSKSDLNDLIEDFDQFFDQTMQIGIFAIACCKDKNRNNKIRNCLAGFESLETELISAIISFYLHPDNKEMRSSVKLLTMQWQLEMNKFQNAVNLIINSAAFCQVVMDSLQERITAISDCLDNREPVTQLQVQGIVQRASALSSQVTAIVNDIGTENIDRQTIMMTRELKAAIFEANTAAKTLLVENATEPQQLRVIKRCELILNVVQRLQPALATIMNNTTHEKTVRGQGDSIHGSISNAMNFPFTIYGLPRDENSLVYIRTPYTVKTHKSQVSIQPANSTVQKPSDLSYLIPYIKNGRTLRSDHSIMYTPHKNKNVTEAAVKNEMSLKNLSSIRQHLFSRDSFSIHVDFDIAEESMDLTAALEKITSSSTSENATFSSCQFSKVENVSSGSVNKELVFNIVEKLSQTVRPETESLSKSAITEKMSECAISGGGDASLIMESRQKLSNVRSPDNKIQKSTSGQHEWWVKKDGVLDQRGRVDPSQFAEQNMDAVAIHTSDPPQGEDAITSAMKICRICLLDNLMMRDLFAESEVASLSVKAMSFANVKMLPGDGLPTQVCCMCADKLESAYEFKLQVEQADNVLREKLVGGIIKDELFLNEVEIHLDAEKNNGLEEMNDSADYESPGTLPGETETDKNFLKNQLIILEAEKLAETDGIQQDSEQDNLQESIEEELQQELASSEDMSDVIDESRDEISSNDKNIIRSCTDTIPTDEHNYIMQQQCIILHTEQFSFHKKMQETVPEFKHITKYEESLSEQNQENLSEQNQENQSEQNQEIQAEQNQEIPTQQIHETLAEQIEETPVQNAQAEQENQTEQNQNKKMELLQNEVLNNDTNEPVVEESPQNETRRSKRRLARRTFTERNSDEENYFENLNLSSRLKKVQADKTEKIFFMCYLCDKQFLSKSVLKEHMHSHEEVRKTLSLKKTPEKLQKVQTSVSAVKTPESGRKANKCPYCGKEYMYIISFTKHIKQHEREGQEAKEDSMSFEMFHEDEYSLDLDNDNKSDVECRKQKRGSIVYDDVASDNDQDKKRKRSLIEEFTCNKCPEKFDTKRGLQKHLLTHVSFKCSVCNEEYDTLEQLKNHRTKHVVEGVLTEQDLEEDMKQMIKCEENDDNSKNIKDGENSESAEITKELKCSICSITFSRKKALSRHMQTTHSDTHSYECKICCQQFARKDFLRRHAEQHARVKTYKCTQCNKTFGNELTMRNHLVATNHKTFIQGQEYDPNKRIKRVAARAAQKIIDKIKTEDGLEDYDDNTDYDVKLDKHYVIKHDAKKYRYKEFECATCNKKYCLKQALARHMEQHVKKEKAEKTMEKAAEKQKKTALEKKEAQKSNTDDNDGDNNSDFESGLDWPVDSHECTTCKKQYSTKKSLLRHQLLHEEPNFECDICSIKFYRKDKLKAHYDKCAEKNPDQVRKCNICGDSFENNEILREHRAKHVTEGILTEEDLRDTEPKSEEKRLNDKMTRKRRTDIVGLECTECNKQYTSRKGLLRHIQVHEGKKYLCEICPKKFYRREHLKIHVAKHNMIKPYKCTRCSKRFIKEEQLNNHLPKHDRTFKKNKETDSSKRFLCEICSKSFTQSTTLLAHLRAHKGIKPYVCEVCSRPFTTNAYLKMHMRTHTQERPYICQYCSRAFARADTLANHLTSHTGEAKYHCKCCPKNFRRLKSLKEHMFIHTGQRPYECPTCDRKFNNNGSRYAHSKRCKQNLLQDQNRAQQVIQQTQQQQQQQQLQHQHQHQPQQVQIQMQPEPHPVRLHQTTIGQAQIIKAQNIKTIAIARQAEPMVTTQHQVMQHQEILMPLILPLTVTLADVGEEVILPEGTKIFTTS</sequence>
<proteinExistence type="predicted"/>
<feature type="domain" description="C2H2-type" evidence="11">
    <location>
        <begin position="1286"/>
        <end position="1313"/>
    </location>
</feature>
<evidence type="ECO:0000256" key="1">
    <source>
        <dbReference type="ARBA" id="ARBA00004123"/>
    </source>
</evidence>
<feature type="domain" description="C2H2-type" evidence="11">
    <location>
        <begin position="1808"/>
        <end position="1835"/>
    </location>
</feature>
<feature type="domain" description="ZAD" evidence="12">
    <location>
        <begin position="906"/>
        <end position="980"/>
    </location>
</feature>
<dbReference type="Gene3D" id="1.20.120.810">
    <property type="entry name" value="Vinculin, Vh2 four-helix bundle"/>
    <property type="match status" value="1"/>
</dbReference>
<keyword evidence="7" id="KW-0539">Nucleus</keyword>
<feature type="region of interest" description="Disordered" evidence="10">
    <location>
        <begin position="1696"/>
        <end position="1742"/>
    </location>
</feature>
<dbReference type="GO" id="GO:0008270">
    <property type="term" value="F:zinc ion binding"/>
    <property type="evidence" value="ECO:0007669"/>
    <property type="project" value="UniProtKB-UniRule"/>
</dbReference>
<evidence type="ECO:0000256" key="8">
    <source>
        <dbReference type="PROSITE-ProRule" id="PRU00042"/>
    </source>
</evidence>
<evidence type="ECO:0000256" key="2">
    <source>
        <dbReference type="ARBA" id="ARBA00022723"/>
    </source>
</evidence>
<feature type="domain" description="C2H2-type" evidence="11">
    <location>
        <begin position="1750"/>
        <end position="1777"/>
    </location>
</feature>
<evidence type="ECO:0000256" key="6">
    <source>
        <dbReference type="ARBA" id="ARBA00023125"/>
    </source>
</evidence>
<feature type="region of interest" description="Disordered" evidence="10">
    <location>
        <begin position="1008"/>
        <end position="1027"/>
    </location>
</feature>
<dbReference type="PROSITE" id="PS00028">
    <property type="entry name" value="ZINC_FINGER_C2H2_1"/>
    <property type="match status" value="17"/>
</dbReference>
<feature type="compositionally biased region" description="Basic and acidic residues" evidence="10">
    <location>
        <begin position="1696"/>
        <end position="1728"/>
    </location>
</feature>
<dbReference type="PANTHER" id="PTHR24394">
    <property type="entry name" value="ZINC FINGER PROTEIN"/>
    <property type="match status" value="1"/>
</dbReference>
<feature type="domain" description="C2H2-type" evidence="11">
    <location>
        <begin position="1433"/>
        <end position="1460"/>
    </location>
</feature>
<evidence type="ECO:0000256" key="4">
    <source>
        <dbReference type="ARBA" id="ARBA00022771"/>
    </source>
</evidence>
<dbReference type="GO" id="GO:0016020">
    <property type="term" value="C:membrane"/>
    <property type="evidence" value="ECO:0007669"/>
    <property type="project" value="InterPro"/>
</dbReference>
<name>A0A836EX80_9HYME</name>
<evidence type="ECO:0000256" key="3">
    <source>
        <dbReference type="ARBA" id="ARBA00022737"/>
    </source>
</evidence>
<dbReference type="FunFam" id="3.30.160.60:FF:002343">
    <property type="entry name" value="Zinc finger protein 33A"/>
    <property type="match status" value="1"/>
</dbReference>
<dbReference type="SMART" id="SM00355">
    <property type="entry name" value="ZnF_C2H2"/>
    <property type="match status" value="19"/>
</dbReference>
<gene>
    <name evidence="13" type="primary">Znf91_1</name>
    <name evidence="13" type="ORF">G6Z78_0011899</name>
</gene>
<evidence type="ECO:0000256" key="5">
    <source>
        <dbReference type="ARBA" id="ARBA00022833"/>
    </source>
</evidence>
<dbReference type="PROSITE" id="PS50157">
    <property type="entry name" value="ZINC_FINGER_C2H2_2"/>
    <property type="match status" value="18"/>
</dbReference>
<feature type="binding site" evidence="9">
    <location>
        <position position="908"/>
    </location>
    <ligand>
        <name>Zn(2+)</name>
        <dbReference type="ChEBI" id="CHEBI:29105"/>
    </ligand>
</feature>
<dbReference type="GO" id="GO:0000981">
    <property type="term" value="F:DNA-binding transcription factor activity, RNA polymerase II-specific"/>
    <property type="evidence" value="ECO:0007669"/>
    <property type="project" value="TreeGrafter"/>
</dbReference>
<dbReference type="InterPro" id="IPR012934">
    <property type="entry name" value="Znf_AD"/>
</dbReference>
<feature type="domain" description="C2H2-type" evidence="11">
    <location>
        <begin position="1344"/>
        <end position="1371"/>
    </location>
</feature>
<reference evidence="13" key="1">
    <citation type="submission" date="2020-02" db="EMBL/GenBank/DDBJ databases">
        <title>Relaxed selection underlies rapid genomic changes in the transitions from sociality to social parasitism in ants.</title>
        <authorList>
            <person name="Bi X."/>
        </authorList>
    </citation>
    <scope>NUCLEOTIDE SEQUENCE</scope>
    <source>
        <strain evidence="13">BGI-DK2014c</strain>
        <tissue evidence="13">Whole body</tissue>
    </source>
</reference>